<name>A0AAD7FMM7_9AGAR</name>
<accession>A0AAD7FMM7</accession>
<proteinExistence type="predicted"/>
<reference evidence="1" key="1">
    <citation type="submission" date="2023-03" db="EMBL/GenBank/DDBJ databases">
        <title>Massive genome expansion in bonnet fungi (Mycena s.s.) driven by repeated elements and novel gene families across ecological guilds.</title>
        <authorList>
            <consortium name="Lawrence Berkeley National Laboratory"/>
            <person name="Harder C.B."/>
            <person name="Miyauchi S."/>
            <person name="Viragh M."/>
            <person name="Kuo A."/>
            <person name="Thoen E."/>
            <person name="Andreopoulos B."/>
            <person name="Lu D."/>
            <person name="Skrede I."/>
            <person name="Drula E."/>
            <person name="Henrissat B."/>
            <person name="Morin E."/>
            <person name="Kohler A."/>
            <person name="Barry K."/>
            <person name="LaButti K."/>
            <person name="Morin E."/>
            <person name="Salamov A."/>
            <person name="Lipzen A."/>
            <person name="Mereny Z."/>
            <person name="Hegedus B."/>
            <person name="Baldrian P."/>
            <person name="Stursova M."/>
            <person name="Weitz H."/>
            <person name="Taylor A."/>
            <person name="Grigoriev I.V."/>
            <person name="Nagy L.G."/>
            <person name="Martin F."/>
            <person name="Kauserud H."/>
        </authorList>
    </citation>
    <scope>NUCLEOTIDE SEQUENCE</scope>
    <source>
        <strain evidence="1">9284</strain>
    </source>
</reference>
<evidence type="ECO:0000313" key="2">
    <source>
        <dbReference type="Proteomes" id="UP001221142"/>
    </source>
</evidence>
<sequence>MDAVREGFFVKGHTCIQQAMMEAYTISLLKTEEGSIPGMYTIALNTVLSDEILLEVWKKSLYGEESPPFSRKGVHSGSVSRAFYEWIGGLWVGRSSVSGGDHCIRQRSCIHCERWRWRATSLTLGRPRKSTSVPVVHQTPWTCRNGNPPVTPTHHIPQHIKSYTKEIETMRKTKPSQPTTMGKTMKTTTTTLLSELVSEDKEGESEGEMEEQPVSHPVVPSFGCGLDSVSILFRAAATLESNLRFASRPVLCHQVRSSELLQATRLMATTENISRPTIRWKLRRSRCTPPPICYF</sequence>
<dbReference type="Proteomes" id="UP001221142">
    <property type="component" value="Unassembled WGS sequence"/>
</dbReference>
<protein>
    <submittedName>
        <fullName evidence="1">Uncharacterized protein</fullName>
    </submittedName>
</protein>
<evidence type="ECO:0000313" key="1">
    <source>
        <dbReference type="EMBL" id="KAJ7628536.1"/>
    </source>
</evidence>
<comment type="caution">
    <text evidence="1">The sequence shown here is derived from an EMBL/GenBank/DDBJ whole genome shotgun (WGS) entry which is preliminary data.</text>
</comment>
<gene>
    <name evidence="1" type="ORF">FB45DRAFT_918551</name>
</gene>
<organism evidence="1 2">
    <name type="scientific">Roridomyces roridus</name>
    <dbReference type="NCBI Taxonomy" id="1738132"/>
    <lineage>
        <taxon>Eukaryota</taxon>
        <taxon>Fungi</taxon>
        <taxon>Dikarya</taxon>
        <taxon>Basidiomycota</taxon>
        <taxon>Agaricomycotina</taxon>
        <taxon>Agaricomycetes</taxon>
        <taxon>Agaricomycetidae</taxon>
        <taxon>Agaricales</taxon>
        <taxon>Marasmiineae</taxon>
        <taxon>Mycenaceae</taxon>
        <taxon>Roridomyces</taxon>
    </lineage>
</organism>
<keyword evidence="2" id="KW-1185">Reference proteome</keyword>
<dbReference type="AlphaFoldDB" id="A0AAD7FMM7"/>
<dbReference type="EMBL" id="JARKIF010000010">
    <property type="protein sequence ID" value="KAJ7628536.1"/>
    <property type="molecule type" value="Genomic_DNA"/>
</dbReference>